<evidence type="ECO:0000313" key="5">
    <source>
        <dbReference type="Proteomes" id="UP000245380"/>
    </source>
</evidence>
<dbReference type="SUPFAM" id="SSF46955">
    <property type="entry name" value="Putative DNA-binding domain"/>
    <property type="match status" value="1"/>
</dbReference>
<sequence length="131" mass="15494">MIERSYSITELTEMFDVTSRTLRYYEELGLLNPERRGTQRLYHDRDRVRLQLILRGRRLGFGLQEISDMLSLYDADPTEVTQLQAVLQRGDAKLREIEAQIRDLEAVRAELLEVRSRLEKTLAQKQRGERE</sequence>
<keyword evidence="2" id="KW-0175">Coiled coil</keyword>
<dbReference type="Pfam" id="PF13411">
    <property type="entry name" value="MerR_1"/>
    <property type="match status" value="1"/>
</dbReference>
<gene>
    <name evidence="4" type="ORF">BM613_01075</name>
</gene>
<dbReference type="GO" id="GO:0003677">
    <property type="term" value="F:DNA binding"/>
    <property type="evidence" value="ECO:0007669"/>
    <property type="project" value="UniProtKB-KW"/>
</dbReference>
<dbReference type="InterPro" id="IPR047057">
    <property type="entry name" value="MerR_fam"/>
</dbReference>
<dbReference type="AlphaFoldDB" id="A0A2U3DBQ4"/>
<proteinExistence type="predicted"/>
<dbReference type="PANTHER" id="PTHR30204">
    <property type="entry name" value="REDOX-CYCLING DRUG-SENSING TRANSCRIPTIONAL ACTIVATOR SOXR"/>
    <property type="match status" value="1"/>
</dbReference>
<dbReference type="PROSITE" id="PS50937">
    <property type="entry name" value="HTH_MERR_2"/>
    <property type="match status" value="1"/>
</dbReference>
<comment type="caution">
    <text evidence="4">The sequence shown here is derived from an EMBL/GenBank/DDBJ whole genome shotgun (WGS) entry which is preliminary data.</text>
</comment>
<accession>A0A2U3DBQ4</accession>
<evidence type="ECO:0000256" key="1">
    <source>
        <dbReference type="ARBA" id="ARBA00023125"/>
    </source>
</evidence>
<dbReference type="PANTHER" id="PTHR30204:SF58">
    <property type="entry name" value="HTH-TYPE TRANSCRIPTIONAL REGULATOR YFMP"/>
    <property type="match status" value="1"/>
</dbReference>
<name>A0A2U3DBQ4_SULT2</name>
<dbReference type="InterPro" id="IPR009061">
    <property type="entry name" value="DNA-bd_dom_put_sf"/>
</dbReference>
<evidence type="ECO:0000256" key="2">
    <source>
        <dbReference type="SAM" id="Coils"/>
    </source>
</evidence>
<organism evidence="4 5">
    <name type="scientific">Sulfoacidibacillus thermotolerans</name>
    <name type="common">Acidibacillus sulfuroxidans</name>
    <dbReference type="NCBI Taxonomy" id="1765684"/>
    <lineage>
        <taxon>Bacteria</taxon>
        <taxon>Bacillati</taxon>
        <taxon>Bacillota</taxon>
        <taxon>Bacilli</taxon>
        <taxon>Bacillales</taxon>
        <taxon>Alicyclobacillaceae</taxon>
        <taxon>Sulfoacidibacillus</taxon>
    </lineage>
</organism>
<evidence type="ECO:0000313" key="4">
    <source>
        <dbReference type="EMBL" id="PWI58719.1"/>
    </source>
</evidence>
<dbReference type="SMART" id="SM00422">
    <property type="entry name" value="HTH_MERR"/>
    <property type="match status" value="1"/>
</dbReference>
<dbReference type="OrthoDB" id="9791488at2"/>
<dbReference type="CDD" id="cd04776">
    <property type="entry name" value="HTH_GnyR"/>
    <property type="match status" value="1"/>
</dbReference>
<dbReference type="Proteomes" id="UP000245380">
    <property type="component" value="Unassembled WGS sequence"/>
</dbReference>
<dbReference type="InterPro" id="IPR000551">
    <property type="entry name" value="MerR-type_HTH_dom"/>
</dbReference>
<protein>
    <submittedName>
        <fullName evidence="4">MerR family transcriptional regulator</fullName>
    </submittedName>
</protein>
<dbReference type="GO" id="GO:0003700">
    <property type="term" value="F:DNA-binding transcription factor activity"/>
    <property type="evidence" value="ECO:0007669"/>
    <property type="project" value="InterPro"/>
</dbReference>
<dbReference type="EMBL" id="MPDK01000002">
    <property type="protein sequence ID" value="PWI58719.1"/>
    <property type="molecule type" value="Genomic_DNA"/>
</dbReference>
<evidence type="ECO:0000259" key="3">
    <source>
        <dbReference type="PROSITE" id="PS50937"/>
    </source>
</evidence>
<dbReference type="Gene3D" id="1.10.1660.10">
    <property type="match status" value="1"/>
</dbReference>
<feature type="domain" description="HTH merR-type" evidence="3">
    <location>
        <begin position="5"/>
        <end position="72"/>
    </location>
</feature>
<dbReference type="RefSeq" id="WP_109429310.1">
    <property type="nucleotide sequence ID" value="NZ_MPDK01000002.1"/>
</dbReference>
<keyword evidence="5" id="KW-1185">Reference proteome</keyword>
<reference evidence="4 5" key="1">
    <citation type="submission" date="2016-11" db="EMBL/GenBank/DDBJ databases">
        <title>Comparative genomics of Acidibacillus ferroxidans species.</title>
        <authorList>
            <person name="Oliveira G."/>
            <person name="Nunes G."/>
            <person name="Oliveira R."/>
            <person name="Araujo F."/>
            <person name="Salim A."/>
            <person name="Scholte L."/>
            <person name="Morais D."/>
            <person name="Nancucheo I."/>
            <person name="Johnson D.B."/>
            <person name="Grail B."/>
            <person name="Bittencourt J."/>
            <person name="Valadares R."/>
        </authorList>
    </citation>
    <scope>NUCLEOTIDE SEQUENCE [LARGE SCALE GENOMIC DNA]</scope>
    <source>
        <strain evidence="4 5">Y002</strain>
    </source>
</reference>
<keyword evidence="1" id="KW-0238">DNA-binding</keyword>
<feature type="coiled-coil region" evidence="2">
    <location>
        <begin position="80"/>
        <end position="124"/>
    </location>
</feature>